<dbReference type="AlphaFoldDB" id="A0AAD7N2B2"/>
<feature type="region of interest" description="Disordered" evidence="1">
    <location>
        <begin position="1"/>
        <end position="26"/>
    </location>
</feature>
<reference evidence="2" key="1">
    <citation type="submission" date="2023-03" db="EMBL/GenBank/DDBJ databases">
        <title>Massive genome expansion in bonnet fungi (Mycena s.s.) driven by repeated elements and novel gene families across ecological guilds.</title>
        <authorList>
            <consortium name="Lawrence Berkeley National Laboratory"/>
            <person name="Harder C.B."/>
            <person name="Miyauchi S."/>
            <person name="Viragh M."/>
            <person name="Kuo A."/>
            <person name="Thoen E."/>
            <person name="Andreopoulos B."/>
            <person name="Lu D."/>
            <person name="Skrede I."/>
            <person name="Drula E."/>
            <person name="Henrissat B."/>
            <person name="Morin E."/>
            <person name="Kohler A."/>
            <person name="Barry K."/>
            <person name="LaButti K."/>
            <person name="Morin E."/>
            <person name="Salamov A."/>
            <person name="Lipzen A."/>
            <person name="Mereny Z."/>
            <person name="Hegedus B."/>
            <person name="Baldrian P."/>
            <person name="Stursova M."/>
            <person name="Weitz H."/>
            <person name="Taylor A."/>
            <person name="Grigoriev I.V."/>
            <person name="Nagy L.G."/>
            <person name="Martin F."/>
            <person name="Kauserud H."/>
        </authorList>
    </citation>
    <scope>NUCLEOTIDE SEQUENCE</scope>
    <source>
        <strain evidence="2">CBHHK188m</strain>
    </source>
</reference>
<dbReference type="InterPro" id="IPR036465">
    <property type="entry name" value="vWFA_dom_sf"/>
</dbReference>
<feature type="compositionally biased region" description="Low complexity" evidence="1">
    <location>
        <begin position="13"/>
        <end position="26"/>
    </location>
</feature>
<protein>
    <recommendedName>
        <fullName evidence="4">VWFA domain-containing protein</fullName>
    </recommendedName>
</protein>
<evidence type="ECO:0008006" key="4">
    <source>
        <dbReference type="Google" id="ProtNLM"/>
    </source>
</evidence>
<keyword evidence="3" id="KW-1185">Reference proteome</keyword>
<organism evidence="2 3">
    <name type="scientific">Mycena maculata</name>
    <dbReference type="NCBI Taxonomy" id="230809"/>
    <lineage>
        <taxon>Eukaryota</taxon>
        <taxon>Fungi</taxon>
        <taxon>Dikarya</taxon>
        <taxon>Basidiomycota</taxon>
        <taxon>Agaricomycotina</taxon>
        <taxon>Agaricomycetes</taxon>
        <taxon>Agaricomycetidae</taxon>
        <taxon>Agaricales</taxon>
        <taxon>Marasmiineae</taxon>
        <taxon>Mycenaceae</taxon>
        <taxon>Mycena</taxon>
    </lineage>
</organism>
<dbReference type="EMBL" id="JARJLG010000113">
    <property type="protein sequence ID" value="KAJ7743236.1"/>
    <property type="molecule type" value="Genomic_DNA"/>
</dbReference>
<proteinExistence type="predicted"/>
<gene>
    <name evidence="2" type="ORF">DFH07DRAFT_835683</name>
</gene>
<dbReference type="SUPFAM" id="SSF53300">
    <property type="entry name" value="vWA-like"/>
    <property type="match status" value="1"/>
</dbReference>
<dbReference type="Proteomes" id="UP001215280">
    <property type="component" value="Unassembled WGS sequence"/>
</dbReference>
<evidence type="ECO:0000256" key="1">
    <source>
        <dbReference type="SAM" id="MobiDB-lite"/>
    </source>
</evidence>
<evidence type="ECO:0000313" key="3">
    <source>
        <dbReference type="Proteomes" id="UP001215280"/>
    </source>
</evidence>
<comment type="caution">
    <text evidence="2">The sequence shown here is derived from an EMBL/GenBank/DDBJ whole genome shotgun (WGS) entry which is preliminary data.</text>
</comment>
<name>A0AAD7N2B2_9AGAR</name>
<sequence>MANIHAPPEYVASGSSSQPGLSSQGTGLELFTTHRALLAAAQSEKKLSGQETPQPAEDKSLRKWFSSFGGGGGGNNIARADAAMCRKWGPPDSETYQIAMRYIVATRMKRYWEAVALNSPREFQKRVEKGYLEPIPVAWVRNRRLAQQYPEGSYWETPAEKRLYYVLNNAEMPEGVRRPPRLQPLNITRNRAAILRRGMERNARQVQIDAHKLAAYQSKGDVFHSDKQIQSHTYSLQVPNTITPSRQQALHALADGILHGTDHLETMILIDVSGSMTWNPHKGVLGPDGIVRFHDQPSNIVLVQHLVHRVLHHMVARAQREHPGQDGIETVTFSTRGNYIGRLSAADFASDWSQKVRLGGTTQVMQGWQAVKNRYFEYQNRNYGHGRKDPVYGWQPTPGMPKLSLLVFLDGEAMDMDEFELELLGETWAYVTIALVGMENCPHHHNHAVELERVALFNPHVGFFDVHGRVCERLVVEDLLGSVYPVDPPGYNEILRPEFDLPANDVLPTYSA</sequence>
<accession>A0AAD7N2B2</accession>
<evidence type="ECO:0000313" key="2">
    <source>
        <dbReference type="EMBL" id="KAJ7743236.1"/>
    </source>
</evidence>